<name>A0ABN0XLC9_9ALTE</name>
<feature type="domain" description="Flagellar assembly protein T middle" evidence="3">
    <location>
        <begin position="109"/>
        <end position="257"/>
    </location>
</feature>
<dbReference type="InterPro" id="IPR032388">
    <property type="entry name" value="FlgT_C"/>
</dbReference>
<evidence type="ECO:0000313" key="5">
    <source>
        <dbReference type="EMBL" id="GAA0367177.1"/>
    </source>
</evidence>
<dbReference type="InterPro" id="IPR038165">
    <property type="entry name" value="FlgT_C_sf"/>
</dbReference>
<dbReference type="InterPro" id="IPR038180">
    <property type="entry name" value="FlgT_N_sf"/>
</dbReference>
<gene>
    <name evidence="5" type="ORF">GCM10009092_34410</name>
</gene>
<keyword evidence="5" id="KW-0282">Flagellum</keyword>
<dbReference type="InterPro" id="IPR032386">
    <property type="entry name" value="FlgT_M"/>
</dbReference>
<dbReference type="InterPro" id="IPR032370">
    <property type="entry name" value="FlgT_N"/>
</dbReference>
<accession>A0ABN0XLC9</accession>
<evidence type="ECO:0000313" key="6">
    <source>
        <dbReference type="Proteomes" id="UP001501757"/>
    </source>
</evidence>
<dbReference type="Pfam" id="PF16539">
    <property type="entry name" value="FlgT_M"/>
    <property type="match status" value="1"/>
</dbReference>
<dbReference type="EMBL" id="BAAAEI010000021">
    <property type="protein sequence ID" value="GAA0367177.1"/>
    <property type="molecule type" value="Genomic_DNA"/>
</dbReference>
<comment type="caution">
    <text evidence="5">The sequence shown here is derived from an EMBL/GenBank/DDBJ whole genome shotgun (WGS) entry which is preliminary data.</text>
</comment>
<feature type="signal peptide" evidence="1">
    <location>
        <begin position="1"/>
        <end position="18"/>
    </location>
</feature>
<feature type="chain" id="PRO_5045474892" evidence="1">
    <location>
        <begin position="19"/>
        <end position="378"/>
    </location>
</feature>
<keyword evidence="1" id="KW-0732">Signal</keyword>
<protein>
    <submittedName>
        <fullName evidence="5">Flagellar assembly protein FlgT</fullName>
    </submittedName>
</protein>
<feature type="domain" description="Flagellar assembly protein T C-terminal" evidence="2">
    <location>
        <begin position="301"/>
        <end position="376"/>
    </location>
</feature>
<dbReference type="Proteomes" id="UP001501757">
    <property type="component" value="Unassembled WGS sequence"/>
</dbReference>
<organism evidence="5 6">
    <name type="scientific">Bowmanella denitrificans</name>
    <dbReference type="NCBI Taxonomy" id="366582"/>
    <lineage>
        <taxon>Bacteria</taxon>
        <taxon>Pseudomonadati</taxon>
        <taxon>Pseudomonadota</taxon>
        <taxon>Gammaproteobacteria</taxon>
        <taxon>Alteromonadales</taxon>
        <taxon>Alteromonadaceae</taxon>
        <taxon>Bowmanella</taxon>
    </lineage>
</organism>
<dbReference type="RefSeq" id="WP_343846578.1">
    <property type="nucleotide sequence ID" value="NZ_BAAAEI010000021.1"/>
</dbReference>
<sequence length="378" mass="42398">MKQCLLLLFLLISPVSQAIWFEASGQAVVVQGDKQQARQLATQEAIKQALMFAGARVSSVQKLANGLLQDDRFEIRASGEVDRVELINEIYQDDIVTVSIRADIFPQDSQCSAADYRKRLVTSWFPIADKRQATLGEMFDLGKVLPGKLRKAMALSSRHLQLSTIEDFYIKPDLHPGSQAMGLSRKNYGQLVLLAQITDLSHQQDEPGTLTFWRSASIERQFALNAMLIDGMTGELLLNETFHTSAPWPYDLHQSVQPASHQFWQSSYGLAINDLLNNLAQRIDEEVACLPANGRVLQVNNEQLTIDLGQQQGVNRGDKLRLFKLNQFMDQLGNSHYQYFLHPVEVVVTQVQQQYAVVESASGAPLANIQPNDFVSKR</sequence>
<dbReference type="Gene3D" id="3.40.50.10610">
    <property type="entry name" value="ABC-type transport auxiliary lipoprotein component"/>
    <property type="match status" value="1"/>
</dbReference>
<evidence type="ECO:0000256" key="1">
    <source>
        <dbReference type="SAM" id="SignalP"/>
    </source>
</evidence>
<dbReference type="Gene3D" id="3.30.1660.40">
    <property type="entry name" value="FlgT, N-terminal domain"/>
    <property type="match status" value="1"/>
</dbReference>
<reference evidence="5 6" key="1">
    <citation type="journal article" date="2019" name="Int. J. Syst. Evol. Microbiol.">
        <title>The Global Catalogue of Microorganisms (GCM) 10K type strain sequencing project: providing services to taxonomists for standard genome sequencing and annotation.</title>
        <authorList>
            <consortium name="The Broad Institute Genomics Platform"/>
            <consortium name="The Broad Institute Genome Sequencing Center for Infectious Disease"/>
            <person name="Wu L."/>
            <person name="Ma J."/>
        </authorList>
    </citation>
    <scope>NUCLEOTIDE SEQUENCE [LARGE SCALE GENOMIC DNA]</scope>
    <source>
        <strain evidence="5 6">JCM 13378</strain>
    </source>
</reference>
<feature type="domain" description="Flagellar assembly protein T N-terminal" evidence="4">
    <location>
        <begin position="20"/>
        <end position="106"/>
    </location>
</feature>
<dbReference type="Gene3D" id="2.40.10.410">
    <property type="entry name" value="FlgT, C-terminal domain"/>
    <property type="match status" value="1"/>
</dbReference>
<keyword evidence="5" id="KW-0966">Cell projection</keyword>
<evidence type="ECO:0000259" key="3">
    <source>
        <dbReference type="Pfam" id="PF16539"/>
    </source>
</evidence>
<evidence type="ECO:0000259" key="2">
    <source>
        <dbReference type="Pfam" id="PF16538"/>
    </source>
</evidence>
<proteinExistence type="predicted"/>
<keyword evidence="5" id="KW-0969">Cilium</keyword>
<evidence type="ECO:0000259" key="4">
    <source>
        <dbReference type="Pfam" id="PF16548"/>
    </source>
</evidence>
<dbReference type="Pfam" id="PF16538">
    <property type="entry name" value="FlgT_C"/>
    <property type="match status" value="1"/>
</dbReference>
<dbReference type="Pfam" id="PF16548">
    <property type="entry name" value="FlgT_N"/>
    <property type="match status" value="1"/>
</dbReference>
<keyword evidence="6" id="KW-1185">Reference proteome</keyword>